<dbReference type="EMBL" id="BNCD01000007">
    <property type="protein sequence ID" value="GHH78120.1"/>
    <property type="molecule type" value="Genomic_DNA"/>
</dbReference>
<evidence type="ECO:0000313" key="3">
    <source>
        <dbReference type="EMBL" id="GHH78120.1"/>
    </source>
</evidence>
<comment type="caution">
    <text evidence="3">The sequence shown here is derived from an EMBL/GenBank/DDBJ whole genome shotgun (WGS) entry which is preliminary data.</text>
</comment>
<feature type="signal peptide" evidence="2">
    <location>
        <begin position="1"/>
        <end position="21"/>
    </location>
</feature>
<reference evidence="3" key="1">
    <citation type="journal article" date="2014" name="Int. J. Syst. Evol. Microbiol.">
        <title>Complete genome sequence of Corynebacterium casei LMG S-19264T (=DSM 44701T), isolated from a smear-ripened cheese.</title>
        <authorList>
            <consortium name="US DOE Joint Genome Institute (JGI-PGF)"/>
            <person name="Walter F."/>
            <person name="Albersmeier A."/>
            <person name="Kalinowski J."/>
            <person name="Ruckert C."/>
        </authorList>
    </citation>
    <scope>NUCLEOTIDE SEQUENCE</scope>
    <source>
        <strain evidence="3">JCM 5069</strain>
    </source>
</reference>
<evidence type="ECO:0000313" key="4">
    <source>
        <dbReference type="Proteomes" id="UP000603708"/>
    </source>
</evidence>
<keyword evidence="2" id="KW-0732">Signal</keyword>
<feature type="compositionally biased region" description="Gly residues" evidence="1">
    <location>
        <begin position="194"/>
        <end position="208"/>
    </location>
</feature>
<proteinExistence type="predicted"/>
<sequence>MQRKALVTGTAALLAALAALLAGCTRDPGSTGTADDAKPEEPGVSAAPAPPGKYRTLPEPCGEVEHSTLDAMLPGIKAITDERQRENAYEGTATLTYDTDRRVGCRWTGESGPATDHLFIDFERVVSYDTTVSDDSEAQQVFVSKETDAGLQVPADPGKGPQKGGTPSGEGMSPDSTDAGGADTAGDSCAVPGSGAGAGAPGGTSGAGGLASRALGGLGDAAFLDDTCSSPSSAARHRTVTVVFRTSNVIVTVEYDEQPSNPALVPDSKEMQDTVQELAHKLAGKLSE</sequence>
<reference evidence="3" key="2">
    <citation type="submission" date="2020-09" db="EMBL/GenBank/DDBJ databases">
        <authorList>
            <person name="Sun Q."/>
            <person name="Ohkuma M."/>
        </authorList>
    </citation>
    <scope>NUCLEOTIDE SEQUENCE</scope>
    <source>
        <strain evidence="3">JCM 5069</strain>
    </source>
</reference>
<evidence type="ECO:0000256" key="1">
    <source>
        <dbReference type="SAM" id="MobiDB-lite"/>
    </source>
</evidence>
<feature type="region of interest" description="Disordered" evidence="1">
    <location>
        <begin position="26"/>
        <end position="55"/>
    </location>
</feature>
<evidence type="ECO:0008006" key="5">
    <source>
        <dbReference type="Google" id="ProtNLM"/>
    </source>
</evidence>
<protein>
    <recommendedName>
        <fullName evidence="5">DUF3558 domain-containing protein</fullName>
    </recommendedName>
</protein>
<feature type="region of interest" description="Disordered" evidence="1">
    <location>
        <begin position="147"/>
        <end position="208"/>
    </location>
</feature>
<name>A0A919G6B8_9ACTN</name>
<keyword evidence="4" id="KW-1185">Reference proteome</keyword>
<dbReference type="PROSITE" id="PS51257">
    <property type="entry name" value="PROKAR_LIPOPROTEIN"/>
    <property type="match status" value="1"/>
</dbReference>
<accession>A0A919G6B8</accession>
<feature type="chain" id="PRO_5038931150" description="DUF3558 domain-containing protein" evidence="2">
    <location>
        <begin position="22"/>
        <end position="288"/>
    </location>
</feature>
<evidence type="ECO:0000256" key="2">
    <source>
        <dbReference type="SAM" id="SignalP"/>
    </source>
</evidence>
<dbReference type="AlphaFoldDB" id="A0A919G6B8"/>
<gene>
    <name evidence="3" type="ORF">GCM10018793_27770</name>
</gene>
<dbReference type="Proteomes" id="UP000603708">
    <property type="component" value="Unassembled WGS sequence"/>
</dbReference>
<organism evidence="3 4">
    <name type="scientific">Streptomyces sulfonofaciens</name>
    <dbReference type="NCBI Taxonomy" id="68272"/>
    <lineage>
        <taxon>Bacteria</taxon>
        <taxon>Bacillati</taxon>
        <taxon>Actinomycetota</taxon>
        <taxon>Actinomycetes</taxon>
        <taxon>Kitasatosporales</taxon>
        <taxon>Streptomycetaceae</taxon>
        <taxon>Streptomyces</taxon>
    </lineage>
</organism>